<accession>A0A450X845</accession>
<evidence type="ECO:0000313" key="1">
    <source>
        <dbReference type="EMBL" id="VFK25455.1"/>
    </source>
</evidence>
<dbReference type="PANTHER" id="PTHR48420">
    <property type="entry name" value="NON-HAEM DIOXYGENASE N-TERMINAL DOMAIN-CONTAINING PROTEIN"/>
    <property type="match status" value="1"/>
</dbReference>
<dbReference type="AlphaFoldDB" id="A0A450X845"/>
<evidence type="ECO:0008006" key="4">
    <source>
        <dbReference type="Google" id="ProtNLM"/>
    </source>
</evidence>
<dbReference type="SUPFAM" id="SSF51197">
    <property type="entry name" value="Clavaminate synthase-like"/>
    <property type="match status" value="1"/>
</dbReference>
<protein>
    <recommendedName>
        <fullName evidence="4">Isopenicillin N synthase</fullName>
    </recommendedName>
</protein>
<dbReference type="Gene3D" id="2.60.120.330">
    <property type="entry name" value="B-lactam Antibiotic, Isopenicillin N Synthase, Chain"/>
    <property type="match status" value="1"/>
</dbReference>
<dbReference type="EMBL" id="CAADFO010000013">
    <property type="protein sequence ID" value="VFK25455.1"/>
    <property type="molecule type" value="Genomic_DNA"/>
</dbReference>
<evidence type="ECO:0000313" key="2">
    <source>
        <dbReference type="EMBL" id="VFK29067.1"/>
    </source>
</evidence>
<gene>
    <name evidence="1" type="ORF">BECKMB1821G_GA0114241_101357</name>
    <name evidence="3" type="ORF">BECKMB1821H_GA0114242_100818</name>
    <name evidence="2" type="ORF">BECKMB1821I_GA0114274_100818</name>
</gene>
<reference evidence="1" key="1">
    <citation type="submission" date="2019-02" db="EMBL/GenBank/DDBJ databases">
        <authorList>
            <person name="Gruber-Vodicka R. H."/>
            <person name="Seah K. B. B."/>
        </authorList>
    </citation>
    <scope>NUCLEOTIDE SEQUENCE</scope>
    <source>
        <strain evidence="1">BECK_BZ197</strain>
        <strain evidence="3">BECK_BZ198</strain>
        <strain evidence="2">BECK_BZ199</strain>
    </source>
</reference>
<name>A0A450X845_9GAMM</name>
<dbReference type="EMBL" id="CAADFQ010000008">
    <property type="protein sequence ID" value="VFK29067.1"/>
    <property type="molecule type" value="Genomic_DNA"/>
</dbReference>
<dbReference type="EMBL" id="CAADGH010000008">
    <property type="protein sequence ID" value="VFK74659.1"/>
    <property type="molecule type" value="Genomic_DNA"/>
</dbReference>
<proteinExistence type="predicted"/>
<sequence>MQKENTHHGNPEDMAPATIRIDFNDLISGEIKEDVYEGVEKAFGFDGLGAIIVTNAPDFRETKEKVQRNMYRLSQEPKELLQAITKTDASGAHEIGWSERKAHSPFGKSTNKLVTFNRAFRSGNPHKTAIFQDPRFGKEGESVWPATIPRFKQDLSELHSLFISPVLGLLKYFDKYLSHKIRDDKQRKFVDSFLNHYACDHRLLMYFPLDGFETGAEDRYIWENWHIDHGLMTTLSHPIYFTRQGEMCDLDNTALALKDRYGREHQAVFSQDEFMIITASAMFIESAGYIPGTPHTVKISEGMPMDLYRIQAVSFFEPDWNHRMTIPTGESFQEIVERDPCKYEYRDTEFYRDGCYFKEFHEEIAKSVYNVK</sequence>
<organism evidence="1">
    <name type="scientific">Candidatus Kentrum sp. MB</name>
    <dbReference type="NCBI Taxonomy" id="2138164"/>
    <lineage>
        <taxon>Bacteria</taxon>
        <taxon>Pseudomonadati</taxon>
        <taxon>Pseudomonadota</taxon>
        <taxon>Gammaproteobacteria</taxon>
        <taxon>Candidatus Kentrum</taxon>
    </lineage>
</organism>
<evidence type="ECO:0000313" key="3">
    <source>
        <dbReference type="EMBL" id="VFK74659.1"/>
    </source>
</evidence>
<dbReference type="InterPro" id="IPR027443">
    <property type="entry name" value="IPNS-like_sf"/>
</dbReference>
<dbReference type="PANTHER" id="PTHR48420:SF1">
    <property type="entry name" value="NON-HAEM DIOXYGENASE N-TERMINAL DOMAIN-CONTAINING PROTEIN"/>
    <property type="match status" value="1"/>
</dbReference>